<keyword evidence="4 8" id="KW-0378">Hydrolase</keyword>
<dbReference type="RefSeq" id="WP_151123746.1">
    <property type="nucleotide sequence ID" value="NZ_CP088081.1"/>
</dbReference>
<dbReference type="Gene3D" id="3.100.10.20">
    <property type="entry name" value="CRISPR-associated endonuclease Cas1, N-terminal domain"/>
    <property type="match status" value="1"/>
</dbReference>
<protein>
    <recommendedName>
        <fullName evidence="8">CRISPR-associated endonuclease Cas1</fullName>
        <ecNumber evidence="8">3.1.-.-</ecNumber>
    </recommendedName>
</protein>
<evidence type="ECO:0000256" key="5">
    <source>
        <dbReference type="ARBA" id="ARBA00022842"/>
    </source>
</evidence>
<dbReference type="GO" id="GO:0046872">
    <property type="term" value="F:metal ion binding"/>
    <property type="evidence" value="ECO:0007669"/>
    <property type="project" value="UniProtKB-UniRule"/>
</dbReference>
<keyword evidence="7 8" id="KW-0238">DNA-binding</keyword>
<keyword evidence="2 8" id="KW-0479">Metal-binding</keyword>
<dbReference type="GO" id="GO:0004520">
    <property type="term" value="F:DNA endonuclease activity"/>
    <property type="evidence" value="ECO:0007669"/>
    <property type="project" value="InterPro"/>
</dbReference>
<dbReference type="GO" id="GO:0016787">
    <property type="term" value="F:hydrolase activity"/>
    <property type="evidence" value="ECO:0007669"/>
    <property type="project" value="UniProtKB-KW"/>
</dbReference>
<proteinExistence type="inferred from homology"/>
<keyword evidence="8" id="KW-0464">Manganese</keyword>
<evidence type="ECO:0000256" key="8">
    <source>
        <dbReference type="HAMAP-Rule" id="MF_01470"/>
    </source>
</evidence>
<dbReference type="InterPro" id="IPR042206">
    <property type="entry name" value="CRISPR-assoc_Cas1_C"/>
</dbReference>
<dbReference type="PANTHER" id="PTHR34353">
    <property type="entry name" value="CRISPR-ASSOCIATED ENDONUCLEASE CAS1 1"/>
    <property type="match status" value="1"/>
</dbReference>
<evidence type="ECO:0000256" key="1">
    <source>
        <dbReference type="ARBA" id="ARBA00022722"/>
    </source>
</evidence>
<evidence type="ECO:0000256" key="7">
    <source>
        <dbReference type="ARBA" id="ARBA00023125"/>
    </source>
</evidence>
<dbReference type="InterPro" id="IPR050646">
    <property type="entry name" value="Cas1"/>
</dbReference>
<evidence type="ECO:0000313" key="10">
    <source>
        <dbReference type="Proteomes" id="UP000430120"/>
    </source>
</evidence>
<dbReference type="AlphaFoldDB" id="A0A643FDE9"/>
<feature type="binding site" evidence="8">
    <location>
        <position position="148"/>
    </location>
    <ligand>
        <name>Mn(2+)</name>
        <dbReference type="ChEBI" id="CHEBI:29035"/>
    </ligand>
</feature>
<dbReference type="GO" id="GO:0043571">
    <property type="term" value="P:maintenance of CRISPR repeat elements"/>
    <property type="evidence" value="ECO:0007669"/>
    <property type="project" value="UniProtKB-UniRule"/>
</dbReference>
<feature type="binding site" evidence="8">
    <location>
        <position position="228"/>
    </location>
    <ligand>
        <name>Mn(2+)</name>
        <dbReference type="ChEBI" id="CHEBI:29035"/>
    </ligand>
</feature>
<evidence type="ECO:0000313" key="9">
    <source>
        <dbReference type="EMBL" id="KAB0583221.1"/>
    </source>
</evidence>
<keyword evidence="6 8" id="KW-0051">Antiviral defense</keyword>
<evidence type="ECO:0000256" key="3">
    <source>
        <dbReference type="ARBA" id="ARBA00022759"/>
    </source>
</evidence>
<comment type="subunit">
    <text evidence="8">Homodimer, forms a heterotetramer with a Cas2 homodimer.</text>
</comment>
<gene>
    <name evidence="9" type="primary">cas1e</name>
    <name evidence="8" type="synonym">cas1</name>
    <name evidence="9" type="ORF">F7Q92_08610</name>
</gene>
<evidence type="ECO:0000256" key="6">
    <source>
        <dbReference type="ARBA" id="ARBA00023118"/>
    </source>
</evidence>
<dbReference type="OrthoDB" id="9777847at2"/>
<keyword evidence="3 8" id="KW-0255">Endonuclease</keyword>
<dbReference type="NCBIfam" id="TIGR03638">
    <property type="entry name" value="cas1_ECOLI"/>
    <property type="match status" value="1"/>
</dbReference>
<dbReference type="InterPro" id="IPR042211">
    <property type="entry name" value="CRISPR-assoc_Cas1_N"/>
</dbReference>
<comment type="function">
    <text evidence="8">CRISPR (clustered regularly interspaced short palindromic repeat), is an adaptive immune system that provides protection against mobile genetic elements (viruses, transposable elements and conjugative plasmids). CRISPR clusters contain spacers, sequences complementary to antecedent mobile elements, and target invading nucleic acids. CRISPR clusters are transcribed and processed into CRISPR RNA (crRNA). Acts as a dsDNA endonuclease. Involved in the integration of spacer DNA into the CRISPR cassette.</text>
</comment>
<keyword evidence="10" id="KW-1185">Reference proteome</keyword>
<dbReference type="PANTHER" id="PTHR34353:SF3">
    <property type="entry name" value="CRISPR-ASSOCIATED ENDONUCLEASE CAS1"/>
    <property type="match status" value="1"/>
</dbReference>
<evidence type="ECO:0000256" key="2">
    <source>
        <dbReference type="ARBA" id="ARBA00022723"/>
    </source>
</evidence>
<comment type="cofactor">
    <cofactor evidence="8">
        <name>Mg(2+)</name>
        <dbReference type="ChEBI" id="CHEBI:18420"/>
    </cofactor>
    <cofactor evidence="8">
        <name>Mn(2+)</name>
        <dbReference type="ChEBI" id="CHEBI:29035"/>
    </cofactor>
</comment>
<reference evidence="9 10" key="1">
    <citation type="submission" date="2019-09" db="EMBL/GenBank/DDBJ databases">
        <title>Draft genome sequences of 48 bacterial type strains from the CCUG.</title>
        <authorList>
            <person name="Tunovic T."/>
            <person name="Pineiro-Iglesias B."/>
            <person name="Unosson C."/>
            <person name="Inganas E."/>
            <person name="Ohlen M."/>
            <person name="Cardew S."/>
            <person name="Jensie-Markopoulos S."/>
            <person name="Salva-Serra F."/>
            <person name="Jaen-Luchoro D."/>
            <person name="Karlsson R."/>
            <person name="Svensson-Stadler L."/>
            <person name="Chun J."/>
            <person name="Moore E."/>
        </authorList>
    </citation>
    <scope>NUCLEOTIDE SEQUENCE [LARGE SCALE GENOMIC DNA]</scope>
    <source>
        <strain evidence="9 10">CCUG 30977</strain>
    </source>
</reference>
<name>A0A643FDE9_IDEDE</name>
<sequence length="296" mass="32102">MLKGRLGLERVQIAHADRHGLMYLDRGVLTVVDGCLHFNSGGGALPAGDYQLPHQTLSALLIGPGTSLSHDVLRILARHGTSLVAVGTDATRLYTAPALGPDRSDLARAQARAWADDKQRIAIARKMYARRLGEVLPHTAIEVLRGIEGARVKESYKLLAQSFGLSWKRRDYSRSNPDAADLANQAINHAATAVRSAAGVAVAALSALPQLGFIHEDSDQSFVLDIADLYRESVTLRLAFAAAKRMEQGADDTVDRLVRQSAAREFRRIGLVPKMIDDIKSLFGVKDDGTDHADHS</sequence>
<dbReference type="GO" id="GO:0003677">
    <property type="term" value="F:DNA binding"/>
    <property type="evidence" value="ECO:0007669"/>
    <property type="project" value="UniProtKB-KW"/>
</dbReference>
<dbReference type="Gene3D" id="1.20.120.920">
    <property type="entry name" value="CRISPR-associated endonuclease Cas1, C-terminal domain"/>
    <property type="match status" value="1"/>
</dbReference>
<dbReference type="HAMAP" id="MF_01470">
    <property type="entry name" value="Cas1"/>
    <property type="match status" value="1"/>
</dbReference>
<keyword evidence="5 8" id="KW-0460">Magnesium</keyword>
<dbReference type="Pfam" id="PF01867">
    <property type="entry name" value="Cas_Cas1"/>
    <property type="match status" value="2"/>
</dbReference>
<keyword evidence="1 8" id="KW-0540">Nuclease</keyword>
<comment type="caution">
    <text evidence="9">The sequence shown here is derived from an EMBL/GenBank/DDBJ whole genome shotgun (WGS) entry which is preliminary data.</text>
</comment>
<feature type="binding site" evidence="8">
    <location>
        <position position="215"/>
    </location>
    <ligand>
        <name>Mn(2+)</name>
        <dbReference type="ChEBI" id="CHEBI:29035"/>
    </ligand>
</feature>
<dbReference type="EC" id="3.1.-.-" evidence="8"/>
<dbReference type="GO" id="GO:0051607">
    <property type="term" value="P:defense response to virus"/>
    <property type="evidence" value="ECO:0007669"/>
    <property type="project" value="UniProtKB-UniRule"/>
</dbReference>
<dbReference type="InterPro" id="IPR002729">
    <property type="entry name" value="CRISPR-assoc_Cas1"/>
</dbReference>
<dbReference type="Proteomes" id="UP000430120">
    <property type="component" value="Unassembled WGS sequence"/>
</dbReference>
<organism evidence="9 10">
    <name type="scientific">Ideonella dechloratans</name>
    <dbReference type="NCBI Taxonomy" id="36863"/>
    <lineage>
        <taxon>Bacteria</taxon>
        <taxon>Pseudomonadati</taxon>
        <taxon>Pseudomonadota</taxon>
        <taxon>Betaproteobacteria</taxon>
        <taxon>Burkholderiales</taxon>
        <taxon>Sphaerotilaceae</taxon>
        <taxon>Ideonella</taxon>
    </lineage>
</organism>
<dbReference type="InterPro" id="IPR019851">
    <property type="entry name" value="CRISPR-assoc_Cas1_ECOLI"/>
</dbReference>
<accession>A0A643FDE9</accession>
<comment type="similarity">
    <text evidence="8">Belongs to the CRISPR-associated endonuclease Cas1 family.</text>
</comment>
<dbReference type="EMBL" id="VZPB01000016">
    <property type="protein sequence ID" value="KAB0583221.1"/>
    <property type="molecule type" value="Genomic_DNA"/>
</dbReference>
<evidence type="ECO:0000256" key="4">
    <source>
        <dbReference type="ARBA" id="ARBA00022801"/>
    </source>
</evidence>